<protein>
    <submittedName>
        <fullName evidence="2">Uncharacterized protein</fullName>
    </submittedName>
</protein>
<evidence type="ECO:0000313" key="2">
    <source>
        <dbReference type="EMBL" id="EMY76696.1"/>
    </source>
</evidence>
<gene>
    <name evidence="2" type="ORF">LEP1GSC060_3224</name>
</gene>
<keyword evidence="3" id="KW-1185">Reference proteome</keyword>
<reference evidence="2" key="1">
    <citation type="submission" date="2013-03" db="EMBL/GenBank/DDBJ databases">
        <authorList>
            <person name="Harkins D.M."/>
            <person name="Durkin A.S."/>
            <person name="Brinkac L.M."/>
            <person name="Haft D.H."/>
            <person name="Selengut J.D."/>
            <person name="Sanka R."/>
            <person name="DePew J."/>
            <person name="Purushe J."/>
            <person name="Hartskeerl R.A."/>
            <person name="Ahmed A."/>
            <person name="van der Linden H."/>
            <person name="Goris M.G.A."/>
            <person name="Vinetz J.M."/>
            <person name="Sutton G.G."/>
            <person name="Nierman W.C."/>
            <person name="Fouts D.E."/>
        </authorList>
    </citation>
    <scope>NUCLEOTIDE SEQUENCE [LARGE SCALE GENOMIC DNA]</scope>
    <source>
        <strain evidence="2">ICFT</strain>
    </source>
</reference>
<dbReference type="STRING" id="1218598.LEP1GSC060_3224"/>
<dbReference type="Proteomes" id="UP000012313">
    <property type="component" value="Unassembled WGS sequence"/>
</dbReference>
<evidence type="ECO:0000256" key="1">
    <source>
        <dbReference type="SAM" id="MobiDB-lite"/>
    </source>
</evidence>
<dbReference type="AlphaFoldDB" id="N1W8Z4"/>
<feature type="compositionally biased region" description="Basic and acidic residues" evidence="1">
    <location>
        <begin position="7"/>
        <end position="23"/>
    </location>
</feature>
<accession>N1W8Z4</accession>
<feature type="region of interest" description="Disordered" evidence="1">
    <location>
        <begin position="1"/>
        <end position="44"/>
    </location>
</feature>
<organism evidence="2 3">
    <name type="scientific">Leptospira weilii serovar Ranarum str. ICFT</name>
    <dbReference type="NCBI Taxonomy" id="1218598"/>
    <lineage>
        <taxon>Bacteria</taxon>
        <taxon>Pseudomonadati</taxon>
        <taxon>Spirochaetota</taxon>
        <taxon>Spirochaetia</taxon>
        <taxon>Leptospirales</taxon>
        <taxon>Leptospiraceae</taxon>
        <taxon>Leptospira</taxon>
    </lineage>
</organism>
<dbReference type="RefSeq" id="WP_003005769.1">
    <property type="nucleotide sequence ID" value="NZ_AOHC02000041.1"/>
</dbReference>
<sequence length="44" mass="5089">MFQLSKEWNERKDSKKGEGEKSKKPGTLRTLTSFPASKGLENYR</sequence>
<name>N1W8Z4_9LEPT</name>
<proteinExistence type="predicted"/>
<comment type="caution">
    <text evidence="2">The sequence shown here is derived from an EMBL/GenBank/DDBJ whole genome shotgun (WGS) entry which is preliminary data.</text>
</comment>
<evidence type="ECO:0000313" key="3">
    <source>
        <dbReference type="Proteomes" id="UP000012313"/>
    </source>
</evidence>
<dbReference type="EMBL" id="AOHC02000041">
    <property type="protein sequence ID" value="EMY76696.1"/>
    <property type="molecule type" value="Genomic_DNA"/>
</dbReference>